<keyword evidence="2" id="KW-0732">Signal</keyword>
<dbReference type="InterPro" id="IPR003671">
    <property type="entry name" value="SPIN/Ssty"/>
</dbReference>
<keyword evidence="4" id="KW-1185">Reference proteome</keyword>
<dbReference type="InterPro" id="IPR042567">
    <property type="entry name" value="SPIN/Ssty_sf"/>
</dbReference>
<feature type="chain" id="PRO_5043350198" evidence="2">
    <location>
        <begin position="17"/>
        <end position="512"/>
    </location>
</feature>
<dbReference type="PANTHER" id="PTHR10405">
    <property type="entry name" value="SPINDLIN"/>
    <property type="match status" value="1"/>
</dbReference>
<evidence type="ECO:0000256" key="1">
    <source>
        <dbReference type="ARBA" id="ARBA00009467"/>
    </source>
</evidence>
<dbReference type="AlphaFoldDB" id="A0AAV7LAZ2"/>
<gene>
    <name evidence="3" type="ORF">NDU88_006012</name>
</gene>
<reference evidence="3" key="1">
    <citation type="journal article" date="2022" name="bioRxiv">
        <title>Sequencing and chromosome-scale assembly of the giantPleurodeles waltlgenome.</title>
        <authorList>
            <person name="Brown T."/>
            <person name="Elewa A."/>
            <person name="Iarovenko S."/>
            <person name="Subramanian E."/>
            <person name="Araus A.J."/>
            <person name="Petzold A."/>
            <person name="Susuki M."/>
            <person name="Suzuki K.-i.T."/>
            <person name="Hayashi T."/>
            <person name="Toyoda A."/>
            <person name="Oliveira C."/>
            <person name="Osipova E."/>
            <person name="Leigh N.D."/>
            <person name="Simon A."/>
            <person name="Yun M.H."/>
        </authorList>
    </citation>
    <scope>NUCLEOTIDE SEQUENCE</scope>
    <source>
        <strain evidence="3">20211129_DDA</strain>
        <tissue evidence="3">Liver</tissue>
    </source>
</reference>
<dbReference type="GO" id="GO:0007276">
    <property type="term" value="P:gamete generation"/>
    <property type="evidence" value="ECO:0007669"/>
    <property type="project" value="InterPro"/>
</dbReference>
<name>A0AAV7LAZ2_PLEWA</name>
<dbReference type="FunFam" id="2.80.10.70:FF:000001">
    <property type="entry name" value="Spindlin 1"/>
    <property type="match status" value="1"/>
</dbReference>
<evidence type="ECO:0000256" key="2">
    <source>
        <dbReference type="SAM" id="SignalP"/>
    </source>
</evidence>
<comment type="similarity">
    <text evidence="1">Belongs to the SPIN/STSY family.</text>
</comment>
<dbReference type="Gene3D" id="2.80.10.70">
    <property type="entry name" value="Spindlin/Ssty"/>
    <property type="match status" value="2"/>
</dbReference>
<dbReference type="EMBL" id="JANPWB010000016">
    <property type="protein sequence ID" value="KAJ1085888.1"/>
    <property type="molecule type" value="Genomic_DNA"/>
</dbReference>
<protein>
    <submittedName>
        <fullName evidence="3">Uncharacterized protein</fullName>
    </submittedName>
</protein>
<dbReference type="Proteomes" id="UP001066276">
    <property type="component" value="Chromosome 12"/>
</dbReference>
<dbReference type="Pfam" id="PF02513">
    <property type="entry name" value="Spin-Ssty"/>
    <property type="match status" value="5"/>
</dbReference>
<organism evidence="3 4">
    <name type="scientific">Pleurodeles waltl</name>
    <name type="common">Iberian ribbed newt</name>
    <dbReference type="NCBI Taxonomy" id="8319"/>
    <lineage>
        <taxon>Eukaryota</taxon>
        <taxon>Metazoa</taxon>
        <taxon>Chordata</taxon>
        <taxon>Craniata</taxon>
        <taxon>Vertebrata</taxon>
        <taxon>Euteleostomi</taxon>
        <taxon>Amphibia</taxon>
        <taxon>Batrachia</taxon>
        <taxon>Caudata</taxon>
        <taxon>Salamandroidea</taxon>
        <taxon>Salamandridae</taxon>
        <taxon>Pleurodelinae</taxon>
        <taxon>Pleurodeles</taxon>
    </lineage>
</organism>
<evidence type="ECO:0000313" key="4">
    <source>
        <dbReference type="Proteomes" id="UP001066276"/>
    </source>
</evidence>
<proteinExistence type="inferred from homology"/>
<sequence length="512" mass="59310">MMLRIWIFVFLPRVKPLQFEMAQAKSRNRNTKKCEEIVGGLQLSSLIGERVQHGWQENNGTISQWEGLVLDQVEVKPGLYLVIYDGVDCVYGIELFKDKRVKKLQIMPRRPFHATAEELRIAEELVGKAVEHVFEKDDGSKVQWRGMVLCHAPIMSSWHYITYEKDPVLYMYHLHEDYEIGDLRILTDKENKFLLPPDRGSSEVEGDESLAGKPFEYVNEKGVKKTGIFIYQDIQKNSRGLVLVPALKNWTDSQLCQGKRSILQREKYFKLDMAPTKLRNRSAEDSEDVVGGLQLSGLIGERVQHGWQENNGTISQWKGLVLDQMEVNPGLYLVIYDGFDCVYGIELFKDKRVKKLQIMPRRPFHSTPEENSKAEELVGKAVEHVFEKDDGNNVQWRGMVLSRAPIMSTWHYITYEKDPILYMYHLLDDYAEGDLRILSDQENKFLLPPDRGSSDVEEEEESLAGKPVEYVNEKGVKKTGMFIYQVPAKPTVYFIKFNDDFHIYVYDLVKTY</sequence>
<feature type="signal peptide" evidence="2">
    <location>
        <begin position="1"/>
        <end position="16"/>
    </location>
</feature>
<comment type="caution">
    <text evidence="3">The sequence shown here is derived from an EMBL/GenBank/DDBJ whole genome shotgun (WGS) entry which is preliminary data.</text>
</comment>
<evidence type="ECO:0000313" key="3">
    <source>
        <dbReference type="EMBL" id="KAJ1085888.1"/>
    </source>
</evidence>
<accession>A0AAV7LAZ2</accession>